<feature type="region of interest" description="Disordered" evidence="1">
    <location>
        <begin position="987"/>
        <end position="1015"/>
    </location>
</feature>
<comment type="caution">
    <text evidence="3">The sequence shown here is derived from an EMBL/GenBank/DDBJ whole genome shotgun (WGS) entry which is preliminary data.</text>
</comment>
<dbReference type="RefSeq" id="WP_184223594.1">
    <property type="nucleotide sequence ID" value="NZ_JACHIP010000024.1"/>
</dbReference>
<dbReference type="Proteomes" id="UP000540989">
    <property type="component" value="Unassembled WGS sequence"/>
</dbReference>
<keyword evidence="4" id="KW-1185">Reference proteome</keyword>
<dbReference type="InterPro" id="IPR014862">
    <property type="entry name" value="TrwC"/>
</dbReference>
<organism evidence="3 4">
    <name type="scientific">Granulicella aggregans</name>
    <dbReference type="NCBI Taxonomy" id="474949"/>
    <lineage>
        <taxon>Bacteria</taxon>
        <taxon>Pseudomonadati</taxon>
        <taxon>Acidobacteriota</taxon>
        <taxon>Terriglobia</taxon>
        <taxon>Terriglobales</taxon>
        <taxon>Acidobacteriaceae</taxon>
        <taxon>Granulicella</taxon>
    </lineage>
</organism>
<evidence type="ECO:0000313" key="3">
    <source>
        <dbReference type="EMBL" id="MBB5060970.1"/>
    </source>
</evidence>
<evidence type="ECO:0000313" key="4">
    <source>
        <dbReference type="Proteomes" id="UP000540989"/>
    </source>
</evidence>
<accession>A0A7W7ZJB9</accession>
<sequence length="1015" mass="113329">MLTISKSLSGGQARTYHAREFKSEQANYWSKDQQGHSEWQGKLAQQWGLEGSVGAEHFARLTEGQHPMNEEQLVRHQPAKTYDNQFGREVTSVEHRAGWDATFSAPKSVSLTALVGGDDRVREAHRESVRIALGELERYTQARIGNIQAPELTGKFAAATFEHDTARPVDGYAAPQLHTHAVIFNVTERENSQTGELKTGALQERGLFQSQQFATTVYRTELAARLQDLGYEIERGKHGQPEIKGYTQEYLEASSPRRGQIEKHLQEIGREGAGAAQVAAHRTRDSKELQSPAEVLHRHRELAAQYGHQADWVVTRALSNHQRQEIDSPKVAQQAVTYARDHVFEKSSVQDERAIMTAAMNRSMGQASSSQVREEFDRRIAQGEFRPVENAPASAGQQYTTAAMLRMERETIGHMQAGNKFDANQSALVEAKTSAKVIEQNPKLNPAQQQAAEQIFASREKIVGLDGMAGVGKTTTLAVIREGVEANGYRIEGFAPTSGAAARLAEAGIETSTLQMHLAKGQRHDTGEKTLYVVDESSLASSKQMHDFVTRLHPNDRVLLVGDTRQHEAVEAGRPFAQLQEAGMVTVRLSEIVRQKDPELKHVVEQLARGEVRDAVEGLGRQGRVHEVKDPSQRIEAIAKEYARAPESTLVVSPDNRSRAEINAKIHSELQARGIVAREEYKVGTLVPRQDLTGADRTWAQRYEPDNVLLYSRSSKDTGIKKGEYARVKQVDAEKNLLTVVRFDGSERTYDPRRQQGVSVYRDQEKAFSVGDRLQFSTPAKSADLKVANRELATIESITDDGRMQLKMDRGGRRVSFDPREHPHFDHGYAVTSHSSQGQTADRVLIHVDTELGAKDLLNNRMAYVAVSRGARDAQIFTNDREKLPQALGRDVSQQSAHIAREEKQVEKGISREEHERHWAPLNQALSPDEAKQFAWRIETGTIQSYQHLETQRVLHIDGANGQFYRQDGNPITARQALDHAMPTGVRHSQSAELTQRPEMPEIERSIGRGHGLGR</sequence>
<dbReference type="NCBIfam" id="NF041492">
    <property type="entry name" value="MobF"/>
    <property type="match status" value="1"/>
</dbReference>
<dbReference type="Pfam" id="PF08751">
    <property type="entry name" value="TrwC"/>
    <property type="match status" value="1"/>
</dbReference>
<protein>
    <submittedName>
        <fullName evidence="3">Conjugative relaxase-like TrwC/TraI family protein</fullName>
    </submittedName>
</protein>
<dbReference type="SUPFAM" id="SSF52540">
    <property type="entry name" value="P-loop containing nucleoside triphosphate hydrolases"/>
    <property type="match status" value="2"/>
</dbReference>
<feature type="domain" description="TrwC relaxase" evidence="2">
    <location>
        <begin position="11"/>
        <end position="305"/>
    </location>
</feature>
<dbReference type="Gene3D" id="3.40.50.300">
    <property type="entry name" value="P-loop containing nucleotide triphosphate hydrolases"/>
    <property type="match status" value="2"/>
</dbReference>
<dbReference type="CDD" id="cd17933">
    <property type="entry name" value="DEXSc_RecD-like"/>
    <property type="match status" value="1"/>
</dbReference>
<dbReference type="SUPFAM" id="SSF55464">
    <property type="entry name" value="Origin of replication-binding domain, RBD-like"/>
    <property type="match status" value="1"/>
</dbReference>
<dbReference type="CDD" id="cd18809">
    <property type="entry name" value="SF1_C_RecD"/>
    <property type="match status" value="1"/>
</dbReference>
<evidence type="ECO:0000256" key="1">
    <source>
        <dbReference type="SAM" id="MobiDB-lite"/>
    </source>
</evidence>
<gene>
    <name evidence="3" type="ORF">HDF16_005706</name>
</gene>
<dbReference type="NCBIfam" id="TIGR02686">
    <property type="entry name" value="relax_trwC"/>
    <property type="match status" value="1"/>
</dbReference>
<dbReference type="AlphaFoldDB" id="A0A7W7ZJB9"/>
<dbReference type="InterPro" id="IPR027417">
    <property type="entry name" value="P-loop_NTPase"/>
</dbReference>
<evidence type="ECO:0000259" key="2">
    <source>
        <dbReference type="Pfam" id="PF08751"/>
    </source>
</evidence>
<name>A0A7W7ZJB9_9BACT</name>
<proteinExistence type="predicted"/>
<dbReference type="EMBL" id="JACHIP010000024">
    <property type="protein sequence ID" value="MBB5060970.1"/>
    <property type="molecule type" value="Genomic_DNA"/>
</dbReference>
<dbReference type="InterPro" id="IPR014059">
    <property type="entry name" value="TraI/TrwC_relax"/>
</dbReference>
<dbReference type="Pfam" id="PF13604">
    <property type="entry name" value="AAA_30"/>
    <property type="match status" value="1"/>
</dbReference>
<reference evidence="3 4" key="1">
    <citation type="submission" date="2020-08" db="EMBL/GenBank/DDBJ databases">
        <title>Genomic Encyclopedia of Type Strains, Phase IV (KMG-V): Genome sequencing to study the core and pangenomes of soil and plant-associated prokaryotes.</title>
        <authorList>
            <person name="Whitman W."/>
        </authorList>
    </citation>
    <scope>NUCLEOTIDE SEQUENCE [LARGE SCALE GENOMIC DNA]</scope>
    <source>
        <strain evidence="3 4">M8UP14</strain>
    </source>
</reference>